<reference evidence="8" key="1">
    <citation type="submission" date="2015-05" db="EMBL/GenBank/DDBJ databases">
        <title>The complete genome of Altererythrobacter atlanticus strain 26DY36.</title>
        <authorList>
            <person name="Wu Y.-H."/>
            <person name="Cheng H."/>
            <person name="Wu X.-W."/>
        </authorList>
    </citation>
    <scope>NUCLEOTIDE SEQUENCE [LARGE SCALE GENOMIC DNA]</scope>
    <source>
        <strain evidence="8">26DY36</strain>
    </source>
</reference>
<dbReference type="EMBL" id="CP011452">
    <property type="protein sequence ID" value="AKH41102.1"/>
    <property type="molecule type" value="Genomic_DNA"/>
</dbReference>
<dbReference type="GO" id="GO:0006412">
    <property type="term" value="P:translation"/>
    <property type="evidence" value="ECO:0007669"/>
    <property type="project" value="UniProtKB-UniRule"/>
</dbReference>
<dbReference type="PATRIC" id="fig|1267766.3.peg.36"/>
<dbReference type="Gene3D" id="6.10.250.3130">
    <property type="match status" value="1"/>
</dbReference>
<evidence type="ECO:0000256" key="2">
    <source>
        <dbReference type="ARBA" id="ARBA00023274"/>
    </source>
</evidence>
<dbReference type="Gene3D" id="1.10.287.10">
    <property type="entry name" value="S15/NS1, RNA-binding"/>
    <property type="match status" value="1"/>
</dbReference>
<dbReference type="NCBIfam" id="TIGR00952">
    <property type="entry name" value="S15_bact"/>
    <property type="match status" value="1"/>
</dbReference>
<dbReference type="RefSeq" id="WP_046902210.1">
    <property type="nucleotide sequence ID" value="NZ_CP011452.2"/>
</dbReference>
<keyword evidence="4 6" id="KW-0699">rRNA-binding</keyword>
<dbReference type="AlphaFoldDB" id="A0A0F7KPS0"/>
<dbReference type="Proteomes" id="UP000034392">
    <property type="component" value="Chromosome"/>
</dbReference>
<feature type="compositionally biased region" description="Basic and acidic residues" evidence="7">
    <location>
        <begin position="1"/>
        <end position="16"/>
    </location>
</feature>
<sequence>MSVTAEKKTEIIKDNARVSGDTGSPEVQVAILTERIRNLTEHFKDHHKDNHSRRGLLMMVNKRRNLLAYLKKKDVQRYNDLIQKLGLRK</sequence>
<keyword evidence="4 6" id="KW-0694">RNA-binding</keyword>
<comment type="function">
    <text evidence="4">Forms an intersubunit bridge (bridge B4) with the 23S rRNA of the 50S subunit in the ribosome.</text>
</comment>
<evidence type="ECO:0000256" key="5">
    <source>
        <dbReference type="RuleBase" id="RU003919"/>
    </source>
</evidence>
<dbReference type="CDD" id="cd00353">
    <property type="entry name" value="Ribosomal_S15p_S13e"/>
    <property type="match status" value="1"/>
</dbReference>
<organism evidence="8 9">
    <name type="scientific">Croceibacterium atlanticum</name>
    <dbReference type="NCBI Taxonomy" id="1267766"/>
    <lineage>
        <taxon>Bacteria</taxon>
        <taxon>Pseudomonadati</taxon>
        <taxon>Pseudomonadota</taxon>
        <taxon>Alphaproteobacteria</taxon>
        <taxon>Sphingomonadales</taxon>
        <taxon>Erythrobacteraceae</taxon>
        <taxon>Croceibacterium</taxon>
    </lineage>
</organism>
<name>A0A0F7KPS0_9SPHN</name>
<evidence type="ECO:0000256" key="3">
    <source>
        <dbReference type="ARBA" id="ARBA00064542"/>
    </source>
</evidence>
<comment type="function">
    <text evidence="4 6">One of the primary rRNA binding proteins, it binds directly to 16S rRNA where it helps nucleate assembly of the platform of the 30S subunit by binding and bridging several RNA helices of the 16S rRNA.</text>
</comment>
<evidence type="ECO:0000256" key="1">
    <source>
        <dbReference type="ARBA" id="ARBA00022980"/>
    </source>
</evidence>
<keyword evidence="9" id="KW-1185">Reference proteome</keyword>
<evidence type="ECO:0000256" key="4">
    <source>
        <dbReference type="HAMAP-Rule" id="MF_01343"/>
    </source>
</evidence>
<evidence type="ECO:0000313" key="9">
    <source>
        <dbReference type="Proteomes" id="UP000034392"/>
    </source>
</evidence>
<evidence type="ECO:0000256" key="7">
    <source>
        <dbReference type="SAM" id="MobiDB-lite"/>
    </source>
</evidence>
<dbReference type="Pfam" id="PF00312">
    <property type="entry name" value="Ribosomal_S15"/>
    <property type="match status" value="1"/>
</dbReference>
<dbReference type="HAMAP" id="MF_01343_B">
    <property type="entry name" value="Ribosomal_uS15_B"/>
    <property type="match status" value="1"/>
</dbReference>
<comment type="subunit">
    <text evidence="3 4">Part of the 30S ribosomal subunit. Forms a bridge to the 50S subunit in the 70S ribosome, contacting the 23S rRNA.</text>
</comment>
<dbReference type="SUPFAM" id="SSF47060">
    <property type="entry name" value="S15/NS1 RNA-binding domain"/>
    <property type="match status" value="1"/>
</dbReference>
<accession>A0A0F7KPS0</accession>
<dbReference type="FunFam" id="1.10.287.10:FF:000002">
    <property type="entry name" value="30S ribosomal protein S15"/>
    <property type="match status" value="1"/>
</dbReference>
<dbReference type="PANTHER" id="PTHR23321">
    <property type="entry name" value="RIBOSOMAL PROTEIN S15, BACTERIAL AND ORGANELLAR"/>
    <property type="match status" value="1"/>
</dbReference>
<evidence type="ECO:0000313" key="8">
    <source>
        <dbReference type="EMBL" id="AKH41102.1"/>
    </source>
</evidence>
<dbReference type="STRING" id="1267766.WYH_00035"/>
<dbReference type="InterPro" id="IPR000589">
    <property type="entry name" value="Ribosomal_uS15"/>
</dbReference>
<evidence type="ECO:0000256" key="6">
    <source>
        <dbReference type="RuleBase" id="RU004524"/>
    </source>
</evidence>
<proteinExistence type="inferred from homology"/>
<keyword evidence="2 4" id="KW-0687">Ribonucleoprotein</keyword>
<protein>
    <recommendedName>
        <fullName evidence="4">Small ribosomal subunit protein uS15</fullName>
    </recommendedName>
</protein>
<gene>
    <name evidence="4 8" type="primary">rpsO</name>
    <name evidence="8" type="ORF">WYH_00035</name>
</gene>
<dbReference type="KEGG" id="aay:WYH_00035"/>
<dbReference type="OrthoDB" id="9799262at2"/>
<dbReference type="GO" id="GO:0003735">
    <property type="term" value="F:structural constituent of ribosome"/>
    <property type="evidence" value="ECO:0007669"/>
    <property type="project" value="InterPro"/>
</dbReference>
<dbReference type="PROSITE" id="PS00362">
    <property type="entry name" value="RIBOSOMAL_S15"/>
    <property type="match status" value="1"/>
</dbReference>
<dbReference type="GO" id="GO:0022627">
    <property type="term" value="C:cytosolic small ribosomal subunit"/>
    <property type="evidence" value="ECO:0007669"/>
    <property type="project" value="TreeGrafter"/>
</dbReference>
<dbReference type="InterPro" id="IPR009068">
    <property type="entry name" value="uS15_NS1_RNA-bd_sf"/>
</dbReference>
<dbReference type="InterPro" id="IPR005290">
    <property type="entry name" value="Ribosomal_uS15_bac-type"/>
</dbReference>
<dbReference type="GO" id="GO:0019843">
    <property type="term" value="F:rRNA binding"/>
    <property type="evidence" value="ECO:0007669"/>
    <property type="project" value="UniProtKB-UniRule"/>
</dbReference>
<comment type="similarity">
    <text evidence="4 5">Belongs to the universal ribosomal protein uS15 family.</text>
</comment>
<keyword evidence="1 4" id="KW-0689">Ribosomal protein</keyword>
<feature type="region of interest" description="Disordered" evidence="7">
    <location>
        <begin position="1"/>
        <end position="24"/>
    </location>
</feature>
<dbReference type="PANTHER" id="PTHR23321:SF26">
    <property type="entry name" value="SMALL RIBOSOMAL SUBUNIT PROTEIN US15M"/>
    <property type="match status" value="1"/>
</dbReference>
<dbReference type="SMART" id="SM01387">
    <property type="entry name" value="Ribosomal_S15"/>
    <property type="match status" value="1"/>
</dbReference>